<dbReference type="InterPro" id="IPR036397">
    <property type="entry name" value="RNaseH_sf"/>
</dbReference>
<dbReference type="Pfam" id="PF21762">
    <property type="entry name" value="DEDDh_C"/>
    <property type="match status" value="1"/>
</dbReference>
<name>A0ABP0ZSG8_9ASCO</name>
<dbReference type="InterPro" id="IPR040151">
    <property type="entry name" value="Gfd2/YDR514C-like"/>
</dbReference>
<dbReference type="PANTHER" id="PTHR28083">
    <property type="entry name" value="GOOD FOR FULL DBP5 ACTIVITY PROTEIN 2"/>
    <property type="match status" value="1"/>
</dbReference>
<feature type="compositionally biased region" description="Basic and acidic residues" evidence="1">
    <location>
        <begin position="342"/>
        <end position="351"/>
    </location>
</feature>
<reference evidence="3 4" key="1">
    <citation type="submission" date="2024-03" db="EMBL/GenBank/DDBJ databases">
        <authorList>
            <person name="Brejova B."/>
        </authorList>
    </citation>
    <scope>NUCLEOTIDE SEQUENCE [LARGE SCALE GENOMIC DNA]</scope>
    <source>
        <strain evidence="3 4">CBS 14171</strain>
    </source>
</reference>
<dbReference type="PANTHER" id="PTHR28083:SF1">
    <property type="entry name" value="GOOD FOR FULL DBP5 ACTIVITY PROTEIN 2"/>
    <property type="match status" value="1"/>
</dbReference>
<dbReference type="SUPFAM" id="SSF53098">
    <property type="entry name" value="Ribonuclease H-like"/>
    <property type="match status" value="1"/>
</dbReference>
<evidence type="ECO:0000313" key="4">
    <source>
        <dbReference type="Proteomes" id="UP001497383"/>
    </source>
</evidence>
<dbReference type="Proteomes" id="UP001497383">
    <property type="component" value="Chromosome 6"/>
</dbReference>
<dbReference type="EMBL" id="OZ022410">
    <property type="protein sequence ID" value="CAK9441436.1"/>
    <property type="molecule type" value="Genomic_DNA"/>
</dbReference>
<evidence type="ECO:0000256" key="1">
    <source>
        <dbReference type="SAM" id="MobiDB-lite"/>
    </source>
</evidence>
<feature type="domain" description="Gfd2/YDR514C-like C-terminal" evidence="2">
    <location>
        <begin position="103"/>
        <end position="297"/>
    </location>
</feature>
<organism evidence="3 4">
    <name type="scientific">Lodderomyces beijingensis</name>
    <dbReference type="NCBI Taxonomy" id="1775926"/>
    <lineage>
        <taxon>Eukaryota</taxon>
        <taxon>Fungi</taxon>
        <taxon>Dikarya</taxon>
        <taxon>Ascomycota</taxon>
        <taxon>Saccharomycotina</taxon>
        <taxon>Pichiomycetes</taxon>
        <taxon>Debaryomycetaceae</taxon>
        <taxon>Candida/Lodderomyces clade</taxon>
        <taxon>Lodderomyces</taxon>
    </lineage>
</organism>
<feature type="region of interest" description="Disordered" evidence="1">
    <location>
        <begin position="338"/>
        <end position="391"/>
    </location>
</feature>
<dbReference type="RefSeq" id="XP_066832242.1">
    <property type="nucleotide sequence ID" value="XM_066975622.1"/>
</dbReference>
<dbReference type="Gene3D" id="3.30.420.10">
    <property type="entry name" value="Ribonuclease H-like superfamily/Ribonuclease H"/>
    <property type="match status" value="1"/>
</dbReference>
<dbReference type="InterPro" id="IPR048519">
    <property type="entry name" value="Gfd2/YDR514C-like_C"/>
</dbReference>
<sequence>MTRNKNKNSKRQLFRKQKIVPEDRELALERFRGIYEALDSDTSPKLLPLSHNEQQISSLLQTIVDSYAAAQETEWKKNPYISRTGTRNALLSTIRDVFTRSAILFSLDVEAWERDANVVTEIGLAIYDPTRGLSRGLHGAVFEITPTIKQLHIRIKEHCDLTNGAYVPNHVDKFNGGTTLLLSKYEAAVFLQSMIDYFFDEEEKEEGEAVDVNCKNKRHKNTYLVGHDIQGDVKWLSNMGIEFPAKYSCIDTMKLMRISHGKPSLGLARSLQFCDISHNFLHNAGNDAYYTLLLALKLCDPYSRLSKNLDVFVGKEMTAEEIELKKAEKEGKRMARIARRQGKIEKEKSEATEGGEVEVEEKTRIEKKEKEEEETEQSRLNRKKEKEASEKLKIEKARARRQEQRIKILTCNDAELKVVNSALEATFFCFGKMIPSQEDVMDETSEQEI</sequence>
<dbReference type="GeneID" id="92210500"/>
<feature type="compositionally biased region" description="Basic and acidic residues" evidence="1">
    <location>
        <begin position="360"/>
        <end position="391"/>
    </location>
</feature>
<dbReference type="InterPro" id="IPR012337">
    <property type="entry name" value="RNaseH-like_sf"/>
</dbReference>
<gene>
    <name evidence="3" type="ORF">LODBEIA_P53040</name>
</gene>
<keyword evidence="4" id="KW-1185">Reference proteome</keyword>
<evidence type="ECO:0000259" key="2">
    <source>
        <dbReference type="Pfam" id="PF21762"/>
    </source>
</evidence>
<proteinExistence type="predicted"/>
<protein>
    <recommendedName>
        <fullName evidence="2">Gfd2/YDR514C-like C-terminal domain-containing protein</fullName>
    </recommendedName>
</protein>
<evidence type="ECO:0000313" key="3">
    <source>
        <dbReference type="EMBL" id="CAK9441436.1"/>
    </source>
</evidence>
<accession>A0ABP0ZSG8</accession>